<dbReference type="PROSITE" id="PS50935">
    <property type="entry name" value="SSB"/>
    <property type="match status" value="1"/>
</dbReference>
<dbReference type="EMBL" id="CP035758">
    <property type="protein sequence ID" value="QBD77997.1"/>
    <property type="molecule type" value="Genomic_DNA"/>
</dbReference>
<dbReference type="Gene3D" id="2.40.50.140">
    <property type="entry name" value="Nucleic acid-binding proteins"/>
    <property type="match status" value="1"/>
</dbReference>
<reference evidence="3 4" key="1">
    <citation type="submission" date="2019-01" db="EMBL/GenBank/DDBJ databases">
        <title>Ktedonosporobacter rubrisoli SCAWS-G2.</title>
        <authorList>
            <person name="Huang Y."/>
            <person name="Yan B."/>
        </authorList>
    </citation>
    <scope>NUCLEOTIDE SEQUENCE [LARGE SCALE GENOMIC DNA]</scope>
    <source>
        <strain evidence="3 4">SCAWS-G2</strain>
    </source>
</reference>
<dbReference type="RefSeq" id="WP_129889050.1">
    <property type="nucleotide sequence ID" value="NZ_CP035758.1"/>
</dbReference>
<keyword evidence="4" id="KW-1185">Reference proteome</keyword>
<gene>
    <name evidence="3" type="ORF">EPA93_19150</name>
</gene>
<dbReference type="SUPFAM" id="SSF50249">
    <property type="entry name" value="Nucleic acid-binding proteins"/>
    <property type="match status" value="1"/>
</dbReference>
<evidence type="ECO:0000256" key="2">
    <source>
        <dbReference type="PROSITE-ProRule" id="PRU00252"/>
    </source>
</evidence>
<name>A0A4P6JRC0_KTERU</name>
<dbReference type="Proteomes" id="UP000290365">
    <property type="component" value="Chromosome"/>
</dbReference>
<evidence type="ECO:0000313" key="3">
    <source>
        <dbReference type="EMBL" id="QBD77997.1"/>
    </source>
</evidence>
<dbReference type="AlphaFoldDB" id="A0A4P6JRC0"/>
<organism evidence="3 4">
    <name type="scientific">Ktedonosporobacter rubrisoli</name>
    <dbReference type="NCBI Taxonomy" id="2509675"/>
    <lineage>
        <taxon>Bacteria</taxon>
        <taxon>Bacillati</taxon>
        <taxon>Chloroflexota</taxon>
        <taxon>Ktedonobacteria</taxon>
        <taxon>Ktedonobacterales</taxon>
        <taxon>Ktedonosporobacteraceae</taxon>
        <taxon>Ktedonosporobacter</taxon>
    </lineage>
</organism>
<dbReference type="KEGG" id="kbs:EPA93_19150"/>
<dbReference type="GO" id="GO:0003697">
    <property type="term" value="F:single-stranded DNA binding"/>
    <property type="evidence" value="ECO:0007669"/>
    <property type="project" value="InterPro"/>
</dbReference>
<protein>
    <recommendedName>
        <fullName evidence="5">Single-stranded DNA-binding protein</fullName>
    </recommendedName>
</protein>
<dbReference type="InterPro" id="IPR000424">
    <property type="entry name" value="Primosome_PriB/ssb"/>
</dbReference>
<dbReference type="Pfam" id="PF00436">
    <property type="entry name" value="SSB"/>
    <property type="match status" value="1"/>
</dbReference>
<accession>A0A4P6JRC0</accession>
<evidence type="ECO:0000256" key="1">
    <source>
        <dbReference type="ARBA" id="ARBA00023125"/>
    </source>
</evidence>
<sequence>MSQAPFTRNEVILMGRVGQTPQLTTTQTGKTLLRFLLLVEQGTKKPLLRLSIVCWEEIAQQARAEVTKDRLVQVKGYLTQRSYQGQTYIDVVAESLEVVLYPDEVAGIFLPPRYDPSSEPF</sequence>
<evidence type="ECO:0008006" key="5">
    <source>
        <dbReference type="Google" id="ProtNLM"/>
    </source>
</evidence>
<proteinExistence type="predicted"/>
<dbReference type="InterPro" id="IPR012340">
    <property type="entry name" value="NA-bd_OB-fold"/>
</dbReference>
<evidence type="ECO:0000313" key="4">
    <source>
        <dbReference type="Proteomes" id="UP000290365"/>
    </source>
</evidence>
<keyword evidence="1 2" id="KW-0238">DNA-binding</keyword>